<dbReference type="EMBL" id="BMAU01021330">
    <property type="protein sequence ID" value="GFY14563.1"/>
    <property type="molecule type" value="Genomic_DNA"/>
</dbReference>
<proteinExistence type="predicted"/>
<evidence type="ECO:0000256" key="1">
    <source>
        <dbReference type="SAM" id="MobiDB-lite"/>
    </source>
</evidence>
<evidence type="ECO:0000313" key="3">
    <source>
        <dbReference type="Proteomes" id="UP000887159"/>
    </source>
</evidence>
<feature type="compositionally biased region" description="Polar residues" evidence="1">
    <location>
        <begin position="89"/>
        <end position="101"/>
    </location>
</feature>
<organism evidence="2 3">
    <name type="scientific">Trichonephila clavipes</name>
    <name type="common">Golden silk orbweaver</name>
    <name type="synonym">Nephila clavipes</name>
    <dbReference type="NCBI Taxonomy" id="2585209"/>
    <lineage>
        <taxon>Eukaryota</taxon>
        <taxon>Metazoa</taxon>
        <taxon>Ecdysozoa</taxon>
        <taxon>Arthropoda</taxon>
        <taxon>Chelicerata</taxon>
        <taxon>Arachnida</taxon>
        <taxon>Araneae</taxon>
        <taxon>Araneomorphae</taxon>
        <taxon>Entelegynae</taxon>
        <taxon>Araneoidea</taxon>
        <taxon>Nephilidae</taxon>
        <taxon>Trichonephila</taxon>
    </lineage>
</organism>
<gene>
    <name evidence="2" type="ORF">TNCV_4827671</name>
</gene>
<protein>
    <submittedName>
        <fullName evidence="2">Uncharacterized protein</fullName>
    </submittedName>
</protein>
<feature type="compositionally biased region" description="Basic residues" evidence="1">
    <location>
        <begin position="11"/>
        <end position="20"/>
    </location>
</feature>
<comment type="caution">
    <text evidence="2">The sequence shown here is derived from an EMBL/GenBank/DDBJ whole genome shotgun (WGS) entry which is preliminary data.</text>
</comment>
<keyword evidence="3" id="KW-1185">Reference proteome</keyword>
<dbReference type="Proteomes" id="UP000887159">
    <property type="component" value="Unassembled WGS sequence"/>
</dbReference>
<evidence type="ECO:0000313" key="2">
    <source>
        <dbReference type="EMBL" id="GFY14563.1"/>
    </source>
</evidence>
<reference evidence="2" key="1">
    <citation type="submission" date="2020-08" db="EMBL/GenBank/DDBJ databases">
        <title>Multicomponent nature underlies the extraordinary mechanical properties of spider dragline silk.</title>
        <authorList>
            <person name="Kono N."/>
            <person name="Nakamura H."/>
            <person name="Mori M."/>
            <person name="Yoshida Y."/>
            <person name="Ohtoshi R."/>
            <person name="Malay A.D."/>
            <person name="Moran D.A.P."/>
            <person name="Tomita M."/>
            <person name="Numata K."/>
            <person name="Arakawa K."/>
        </authorList>
    </citation>
    <scope>NUCLEOTIDE SEQUENCE</scope>
</reference>
<sequence length="113" mass="12579">MVDVTETKITLKTKRTARKTAAKEGRESGEDDECSGRPQTYPAAEHNEKFSSPVRTFSRGYKVPSDPQVCNKPLEQNEVRRLLQAYMDTTATHSPTNASGDRQTKVSGYGERA</sequence>
<feature type="region of interest" description="Disordered" evidence="1">
    <location>
        <begin position="89"/>
        <end position="113"/>
    </location>
</feature>
<name>A0A8X6SN83_TRICX</name>
<dbReference type="AlphaFoldDB" id="A0A8X6SN83"/>
<feature type="region of interest" description="Disordered" evidence="1">
    <location>
        <begin position="1"/>
        <end position="53"/>
    </location>
</feature>
<accession>A0A8X6SN83</accession>